<dbReference type="EMBL" id="JARPYR010000028">
    <property type="protein sequence ID" value="MDT2597663.1"/>
    <property type="molecule type" value="Genomic_DNA"/>
</dbReference>
<dbReference type="InterPro" id="IPR001387">
    <property type="entry name" value="Cro/C1-type_HTH"/>
</dbReference>
<feature type="domain" description="HTH cro/C1-type" evidence="2">
    <location>
        <begin position="6"/>
        <end position="60"/>
    </location>
</feature>
<dbReference type="RefSeq" id="WP_311924915.1">
    <property type="nucleotide sequence ID" value="NZ_JARPYR010000028.1"/>
</dbReference>
<evidence type="ECO:0000259" key="2">
    <source>
        <dbReference type="PROSITE" id="PS50943"/>
    </source>
</evidence>
<dbReference type="PROSITE" id="PS50943">
    <property type="entry name" value="HTH_CROC1"/>
    <property type="match status" value="1"/>
</dbReference>
<dbReference type="SUPFAM" id="SSF47413">
    <property type="entry name" value="lambda repressor-like DNA-binding domains"/>
    <property type="match status" value="1"/>
</dbReference>
<dbReference type="Gene3D" id="1.10.260.40">
    <property type="entry name" value="lambda repressor-like DNA-binding domains"/>
    <property type="match status" value="1"/>
</dbReference>
<accession>A0ABU3ETJ8</accession>
<dbReference type="InterPro" id="IPR010982">
    <property type="entry name" value="Lambda_DNA-bd_dom_sf"/>
</dbReference>
<comment type="caution">
    <text evidence="3">The sequence shown here is derived from an EMBL/GenBank/DDBJ whole genome shotgun (WGS) entry which is preliminary data.</text>
</comment>
<name>A0ABU3ETJ8_9ENTE</name>
<keyword evidence="1" id="KW-0238">DNA-binding</keyword>
<protein>
    <submittedName>
        <fullName evidence="3">Helix-turn-helix transcriptional regulator</fullName>
    </submittedName>
</protein>
<keyword evidence="4" id="KW-1185">Reference proteome</keyword>
<proteinExistence type="predicted"/>
<dbReference type="PANTHER" id="PTHR46558">
    <property type="entry name" value="TRACRIPTIONAL REGULATORY PROTEIN-RELATED-RELATED"/>
    <property type="match status" value="1"/>
</dbReference>
<dbReference type="Pfam" id="PF01381">
    <property type="entry name" value="HTH_3"/>
    <property type="match status" value="1"/>
</dbReference>
<dbReference type="PANTHER" id="PTHR46558:SF14">
    <property type="entry name" value="HTH-TYPE TRANSCRIPTIONAL REGULATOR ANSR"/>
    <property type="match status" value="1"/>
</dbReference>
<evidence type="ECO:0000313" key="4">
    <source>
        <dbReference type="Proteomes" id="UP001256547"/>
    </source>
</evidence>
<gene>
    <name evidence="3" type="ORF">P7D39_11700</name>
</gene>
<dbReference type="CDD" id="cd00093">
    <property type="entry name" value="HTH_XRE"/>
    <property type="match status" value="1"/>
</dbReference>
<dbReference type="SMART" id="SM00530">
    <property type="entry name" value="HTH_XRE"/>
    <property type="match status" value="1"/>
</dbReference>
<organism evidence="3 4">
    <name type="scientific">Enterococcus dongliensis</name>
    <dbReference type="NCBI Taxonomy" id="2559925"/>
    <lineage>
        <taxon>Bacteria</taxon>
        <taxon>Bacillati</taxon>
        <taxon>Bacillota</taxon>
        <taxon>Bacilli</taxon>
        <taxon>Lactobacillales</taxon>
        <taxon>Enterococcaceae</taxon>
        <taxon>Enterococcus</taxon>
    </lineage>
</organism>
<reference evidence="3 4" key="1">
    <citation type="submission" date="2023-03" db="EMBL/GenBank/DDBJ databases">
        <authorList>
            <person name="Shen W."/>
            <person name="Cai J."/>
        </authorList>
    </citation>
    <scope>NUCLEOTIDE SEQUENCE [LARGE SCALE GENOMIC DNA]</scope>
    <source>
        <strain evidence="3 4">P72-2</strain>
    </source>
</reference>
<evidence type="ECO:0000313" key="3">
    <source>
        <dbReference type="EMBL" id="MDT2597663.1"/>
    </source>
</evidence>
<dbReference type="Proteomes" id="UP001256547">
    <property type="component" value="Unassembled WGS sequence"/>
</dbReference>
<sequence>MFGQKLIELRKQKKLTQADMAKILGVARTTYSSYEQGRRTPDVELQNKIADFFGVTLDYLHGREAKEESELSSNQMTVAAHIDDDVSDEEMKEILSFIDYIKNRDHSK</sequence>
<evidence type="ECO:0000256" key="1">
    <source>
        <dbReference type="ARBA" id="ARBA00023125"/>
    </source>
</evidence>